<dbReference type="Gene3D" id="3.30.70.270">
    <property type="match status" value="1"/>
</dbReference>
<evidence type="ECO:0000313" key="1">
    <source>
        <dbReference type="EMBL" id="WHY49931.1"/>
    </source>
</evidence>
<proteinExistence type="predicted"/>
<protein>
    <recommendedName>
        <fullName evidence="3">ArsR family transcriptional regulator</fullName>
    </recommendedName>
</protein>
<name>A0AAX3WTI9_9BACI</name>
<dbReference type="EMBL" id="CP126101">
    <property type="protein sequence ID" value="WHY49931.1"/>
    <property type="molecule type" value="Genomic_DNA"/>
</dbReference>
<reference evidence="1" key="1">
    <citation type="submission" date="2023-05" db="EMBL/GenBank/DDBJ databases">
        <title>Comparative genomics of Bacillaceae isolates and their secondary metabolite potential.</title>
        <authorList>
            <person name="Song L."/>
            <person name="Nielsen L.J."/>
            <person name="Mohite O."/>
            <person name="Xu X."/>
            <person name="Weber T."/>
            <person name="Kovacs A.T."/>
        </authorList>
    </citation>
    <scope>NUCLEOTIDE SEQUENCE</scope>
    <source>
        <strain evidence="1">LY1</strain>
    </source>
</reference>
<dbReference type="RefSeq" id="WP_283868646.1">
    <property type="nucleotide sequence ID" value="NZ_CP126101.1"/>
</dbReference>
<dbReference type="AlphaFoldDB" id="A0AAX3WTI9"/>
<organism evidence="1 2">
    <name type="scientific">Lysinibacillus pakistanensis</name>
    <dbReference type="NCBI Taxonomy" id="759811"/>
    <lineage>
        <taxon>Bacteria</taxon>
        <taxon>Bacillati</taxon>
        <taxon>Bacillota</taxon>
        <taxon>Bacilli</taxon>
        <taxon>Bacillales</taxon>
        <taxon>Bacillaceae</taxon>
        <taxon>Lysinibacillus</taxon>
    </lineage>
</organism>
<accession>A0AAX3WTI9</accession>
<dbReference type="Proteomes" id="UP001178322">
    <property type="component" value="Chromosome"/>
</dbReference>
<sequence length="440" mass="50683">MMYKIGVVGPIKSVEKIIELAHEIDQDMTFIPYIYSIATETKDIVESHNQDVDFWLFSGYIPYKIASQTSVSQDKLAHIIFSEAAIYKGFLEESYKRKKFIENVSIDIIPSPAQMATEGLADIEQNVRNMYLKEFDVAIDPKELFDFHFGLWQEGKIDFAITCYPSVDEQLRRMGVPSYWVSPTKTEIYHTVQLFTEKIKTSYYKETQIGAVMLEIKDFDSLKERMKQGYRIQYLELRIKENLLQLCERIDGSLVVEGNGRYTIFSTRGAIEGQIQFITEKMYQLSIEMEGKVTAGIGFAQTVFNAELHAHRGLRQTKANESIDIVMVQDDGTIIESVGNIEELSYSYRAEDPDILEKLKRGSISIKTYTKIQALVQKMRWKHFTTKDLATQLQMSERNAQRIVADLCSVGLAKIAGEELQHTRGRPIKMYQLVMHRPTY</sequence>
<dbReference type="InterPro" id="IPR043128">
    <property type="entry name" value="Rev_trsase/Diguanyl_cyclase"/>
</dbReference>
<evidence type="ECO:0000313" key="2">
    <source>
        <dbReference type="Proteomes" id="UP001178322"/>
    </source>
</evidence>
<gene>
    <name evidence="1" type="ORF">QNH24_16545</name>
</gene>
<evidence type="ECO:0008006" key="3">
    <source>
        <dbReference type="Google" id="ProtNLM"/>
    </source>
</evidence>